<dbReference type="InterPro" id="IPR003439">
    <property type="entry name" value="ABC_transporter-like_ATP-bd"/>
</dbReference>
<dbReference type="PANTHER" id="PTHR43158:SF5">
    <property type="entry name" value="ABC TRANSPORTER, ATP-BINDING PROTEIN"/>
    <property type="match status" value="1"/>
</dbReference>
<dbReference type="RefSeq" id="WP_317642473.1">
    <property type="nucleotide sequence ID" value="NZ_AP026800.1"/>
</dbReference>
<reference evidence="4 5" key="1">
    <citation type="journal article" date="2023" name="Microbiol. Spectr.">
        <title>Symbiosis of Carpenter Bees with Uncharacterized Lactic Acid Bacteria Showing NAD Auxotrophy.</title>
        <authorList>
            <person name="Kawasaki S."/>
            <person name="Ozawa K."/>
            <person name="Mori T."/>
            <person name="Yamamoto A."/>
            <person name="Ito M."/>
            <person name="Ohkuma M."/>
            <person name="Sakamoto M."/>
            <person name="Matsutani M."/>
        </authorList>
    </citation>
    <scope>NUCLEOTIDE SEQUENCE [LARGE SCALE GENOMIC DNA]</scope>
    <source>
        <strain evidence="4 5">KimH</strain>
    </source>
</reference>
<dbReference type="SMART" id="SM00382">
    <property type="entry name" value="AAA"/>
    <property type="match status" value="1"/>
</dbReference>
<dbReference type="SUPFAM" id="SSF52540">
    <property type="entry name" value="P-loop containing nucleoside triphosphate hydrolases"/>
    <property type="match status" value="1"/>
</dbReference>
<dbReference type="PANTHER" id="PTHR43158">
    <property type="entry name" value="SKFA PEPTIDE EXPORT ATP-BINDING PROTEIN SKFE"/>
    <property type="match status" value="1"/>
</dbReference>
<gene>
    <name evidence="4" type="ORF">KIMH_10810</name>
</gene>
<evidence type="ECO:0000259" key="3">
    <source>
        <dbReference type="PROSITE" id="PS50893"/>
    </source>
</evidence>
<dbReference type="InterPro" id="IPR003593">
    <property type="entry name" value="AAA+_ATPase"/>
</dbReference>
<dbReference type="GO" id="GO:0005524">
    <property type="term" value="F:ATP binding"/>
    <property type="evidence" value="ECO:0007669"/>
    <property type="project" value="UniProtKB-KW"/>
</dbReference>
<feature type="domain" description="ABC transporter" evidence="3">
    <location>
        <begin position="3"/>
        <end position="228"/>
    </location>
</feature>
<dbReference type="Proteomes" id="UP001321748">
    <property type="component" value="Chromosome"/>
</dbReference>
<dbReference type="PROSITE" id="PS50893">
    <property type="entry name" value="ABC_TRANSPORTER_2"/>
    <property type="match status" value="1"/>
</dbReference>
<protein>
    <submittedName>
        <fullName evidence="4">ABC transporter ATP-binding protein</fullName>
    </submittedName>
</protein>
<organism evidence="4 5">
    <name type="scientific">Bombiscardovia apis</name>
    <dbReference type="NCBI Taxonomy" id="2932182"/>
    <lineage>
        <taxon>Bacteria</taxon>
        <taxon>Bacillati</taxon>
        <taxon>Actinomycetota</taxon>
        <taxon>Actinomycetes</taxon>
        <taxon>Bifidobacteriales</taxon>
        <taxon>Bifidobacteriaceae</taxon>
        <taxon>Bombiscardovia</taxon>
    </lineage>
</organism>
<dbReference type="Pfam" id="PF00005">
    <property type="entry name" value="ABC_tran"/>
    <property type="match status" value="1"/>
</dbReference>
<dbReference type="EMBL" id="AP026800">
    <property type="protein sequence ID" value="BDR54970.1"/>
    <property type="molecule type" value="Genomic_DNA"/>
</dbReference>
<evidence type="ECO:0000313" key="5">
    <source>
        <dbReference type="Proteomes" id="UP001321748"/>
    </source>
</evidence>
<proteinExistence type="predicted"/>
<dbReference type="Gene3D" id="3.40.50.300">
    <property type="entry name" value="P-loop containing nucleotide triphosphate hydrolases"/>
    <property type="match status" value="1"/>
</dbReference>
<evidence type="ECO:0000256" key="2">
    <source>
        <dbReference type="ARBA" id="ARBA00022840"/>
    </source>
</evidence>
<dbReference type="CDD" id="cd03230">
    <property type="entry name" value="ABC_DR_subfamily_A"/>
    <property type="match status" value="1"/>
</dbReference>
<keyword evidence="2 4" id="KW-0067">ATP-binding</keyword>
<evidence type="ECO:0000256" key="1">
    <source>
        <dbReference type="ARBA" id="ARBA00022741"/>
    </source>
</evidence>
<name>A0ABM8BDK2_9BIFI</name>
<accession>A0ABM8BDK2</accession>
<sequence length="286" mass="31566">MSLTLTNVTKSYRGKSALDRVSLDLQTGLIYGLFGRNGAGKTTLLNVIADRLKADSGMMLVDGKRLEDCGSLQRRIALVDGTWPYPAYATVRRCLRLAQTLYGDFDWAFADRMLNAFGIESTRRFSSLSLGQRQEVKATLALSLPADYVLLDESTNGVDAAGRKLIYRFILEAYEQRERAILISTHIISEIEGLINQAYVLDQGRLVSSFDLEGLPGMGYGLIGRPEQIDPYLRSRGSRVLSRQKLGQMIQVGVAGDLPSDLPQGVLSQALDLQTYCIYLTEGGQL</sequence>
<keyword evidence="5" id="KW-1185">Reference proteome</keyword>
<keyword evidence="1" id="KW-0547">Nucleotide-binding</keyword>
<dbReference type="InterPro" id="IPR027417">
    <property type="entry name" value="P-loop_NTPase"/>
</dbReference>
<evidence type="ECO:0000313" key="4">
    <source>
        <dbReference type="EMBL" id="BDR54970.1"/>
    </source>
</evidence>